<keyword evidence="1" id="KW-0472">Membrane</keyword>
<organism evidence="2">
    <name type="scientific">Octopus bimaculoides</name>
    <name type="common">California two-spotted octopus</name>
    <dbReference type="NCBI Taxonomy" id="37653"/>
    <lineage>
        <taxon>Eukaryota</taxon>
        <taxon>Metazoa</taxon>
        <taxon>Spiralia</taxon>
        <taxon>Lophotrochozoa</taxon>
        <taxon>Mollusca</taxon>
        <taxon>Cephalopoda</taxon>
        <taxon>Coleoidea</taxon>
        <taxon>Octopodiformes</taxon>
        <taxon>Octopoda</taxon>
        <taxon>Incirrata</taxon>
        <taxon>Octopodidae</taxon>
        <taxon>Octopus</taxon>
    </lineage>
</organism>
<dbReference type="AlphaFoldDB" id="A0A0L8HHF8"/>
<sequence length="53" mass="6646">MEKQLKKLYNNEFIQSIHSIYIFYARKTNIYLIIVKVYFYGKNRRKKKERETP</sequence>
<gene>
    <name evidence="2" type="ORF">OCBIM_22014625mg</name>
</gene>
<protein>
    <submittedName>
        <fullName evidence="2">Uncharacterized protein</fullName>
    </submittedName>
</protein>
<accession>A0A0L8HHF8</accession>
<name>A0A0L8HHF8_OCTBM</name>
<dbReference type="EMBL" id="KQ418158">
    <property type="protein sequence ID" value="KOF88651.1"/>
    <property type="molecule type" value="Genomic_DNA"/>
</dbReference>
<evidence type="ECO:0000313" key="2">
    <source>
        <dbReference type="EMBL" id="KOF88651.1"/>
    </source>
</evidence>
<reference evidence="2" key="1">
    <citation type="submission" date="2015-07" db="EMBL/GenBank/DDBJ databases">
        <title>MeaNS - Measles Nucleotide Surveillance Program.</title>
        <authorList>
            <person name="Tran T."/>
            <person name="Druce J."/>
        </authorList>
    </citation>
    <scope>NUCLEOTIDE SEQUENCE</scope>
    <source>
        <strain evidence="2">UCB-OBI-ISO-001</strain>
        <tissue evidence="2">Gonad</tissue>
    </source>
</reference>
<proteinExistence type="predicted"/>
<keyword evidence="1" id="KW-0812">Transmembrane</keyword>
<feature type="transmembrane region" description="Helical" evidence="1">
    <location>
        <begin position="20"/>
        <end position="40"/>
    </location>
</feature>
<evidence type="ECO:0000256" key="1">
    <source>
        <dbReference type="SAM" id="Phobius"/>
    </source>
</evidence>
<keyword evidence="1" id="KW-1133">Transmembrane helix</keyword>